<reference evidence="5 6" key="1">
    <citation type="submission" date="2024-02" db="EMBL/GenBank/DDBJ databases">
        <title>Bacteria isolated from the canopy kelp, Nereocystis luetkeana.</title>
        <authorList>
            <person name="Pfister C.A."/>
            <person name="Younker I.T."/>
            <person name="Light S.H."/>
        </authorList>
    </citation>
    <scope>NUCLEOTIDE SEQUENCE [LARGE SCALE GENOMIC DNA]</scope>
    <source>
        <strain evidence="5 6">TI.2.07</strain>
    </source>
</reference>
<dbReference type="InterPro" id="IPR008920">
    <property type="entry name" value="TF_FadR/GntR_C"/>
</dbReference>
<dbReference type="PANTHER" id="PTHR43537">
    <property type="entry name" value="TRANSCRIPTIONAL REGULATOR, GNTR FAMILY"/>
    <property type="match status" value="1"/>
</dbReference>
<dbReference type="CDD" id="cd07377">
    <property type="entry name" value="WHTH_GntR"/>
    <property type="match status" value="1"/>
</dbReference>
<protein>
    <submittedName>
        <fullName evidence="5">GntR family transcriptional regulator</fullName>
    </submittedName>
</protein>
<dbReference type="SMART" id="SM00895">
    <property type="entry name" value="FCD"/>
    <property type="match status" value="1"/>
</dbReference>
<comment type="caution">
    <text evidence="5">The sequence shown here is derived from an EMBL/GenBank/DDBJ whole genome shotgun (WGS) entry which is preliminary data.</text>
</comment>
<dbReference type="RefSeq" id="WP_341628371.1">
    <property type="nucleotide sequence ID" value="NZ_JBAKBA010000027.1"/>
</dbReference>
<dbReference type="PROSITE" id="PS50949">
    <property type="entry name" value="HTH_GNTR"/>
    <property type="match status" value="1"/>
</dbReference>
<dbReference type="InterPro" id="IPR036390">
    <property type="entry name" value="WH_DNA-bd_sf"/>
</dbReference>
<dbReference type="SUPFAM" id="SSF48008">
    <property type="entry name" value="GntR ligand-binding domain-like"/>
    <property type="match status" value="1"/>
</dbReference>
<accession>A0ABU9HD78</accession>
<gene>
    <name evidence="5" type="ORF">V6255_11975</name>
</gene>
<organism evidence="5 6">
    <name type="scientific">Psychromonas arctica</name>
    <dbReference type="NCBI Taxonomy" id="168275"/>
    <lineage>
        <taxon>Bacteria</taxon>
        <taxon>Pseudomonadati</taxon>
        <taxon>Pseudomonadota</taxon>
        <taxon>Gammaproteobacteria</taxon>
        <taxon>Alteromonadales</taxon>
        <taxon>Psychromonadaceae</taxon>
        <taxon>Psychromonas</taxon>
    </lineage>
</organism>
<dbReference type="InterPro" id="IPR000524">
    <property type="entry name" value="Tscrpt_reg_HTH_GntR"/>
</dbReference>
<evidence type="ECO:0000313" key="5">
    <source>
        <dbReference type="EMBL" id="MEL0659855.1"/>
    </source>
</evidence>
<dbReference type="Gene3D" id="1.10.10.10">
    <property type="entry name" value="Winged helix-like DNA-binding domain superfamily/Winged helix DNA-binding domain"/>
    <property type="match status" value="1"/>
</dbReference>
<keyword evidence="1" id="KW-0805">Transcription regulation</keyword>
<dbReference type="InterPro" id="IPR011711">
    <property type="entry name" value="GntR_C"/>
</dbReference>
<keyword evidence="2" id="KW-0238">DNA-binding</keyword>
<dbReference type="Proteomes" id="UP001366060">
    <property type="component" value="Unassembled WGS sequence"/>
</dbReference>
<dbReference type="SMART" id="SM00345">
    <property type="entry name" value="HTH_GNTR"/>
    <property type="match status" value="1"/>
</dbReference>
<keyword evidence="6" id="KW-1185">Reference proteome</keyword>
<dbReference type="Pfam" id="PF00392">
    <property type="entry name" value="GntR"/>
    <property type="match status" value="1"/>
</dbReference>
<dbReference type="Pfam" id="PF07729">
    <property type="entry name" value="FCD"/>
    <property type="match status" value="1"/>
</dbReference>
<feature type="domain" description="HTH gntR-type" evidence="4">
    <location>
        <begin position="8"/>
        <end position="75"/>
    </location>
</feature>
<proteinExistence type="predicted"/>
<name>A0ABU9HD78_9GAMM</name>
<dbReference type="EMBL" id="JBAKBA010000027">
    <property type="protein sequence ID" value="MEL0659855.1"/>
    <property type="molecule type" value="Genomic_DNA"/>
</dbReference>
<dbReference type="SUPFAM" id="SSF46785">
    <property type="entry name" value="Winged helix' DNA-binding domain"/>
    <property type="match status" value="1"/>
</dbReference>
<evidence type="ECO:0000256" key="2">
    <source>
        <dbReference type="ARBA" id="ARBA00023125"/>
    </source>
</evidence>
<dbReference type="PRINTS" id="PR00035">
    <property type="entry name" value="HTHGNTR"/>
</dbReference>
<evidence type="ECO:0000256" key="3">
    <source>
        <dbReference type="ARBA" id="ARBA00023163"/>
    </source>
</evidence>
<dbReference type="Gene3D" id="1.20.120.530">
    <property type="entry name" value="GntR ligand-binding domain-like"/>
    <property type="match status" value="1"/>
</dbReference>
<evidence type="ECO:0000256" key="1">
    <source>
        <dbReference type="ARBA" id="ARBA00023015"/>
    </source>
</evidence>
<evidence type="ECO:0000313" key="6">
    <source>
        <dbReference type="Proteomes" id="UP001366060"/>
    </source>
</evidence>
<sequence>MSSTEENVPLADTIRSTLSDDILCGSIPVGTRLDEVLLATRFNVSRTPVREAIKQLTVSGLVEHRHRCGVFVSEIPIDMLPKMFEYVAEMEALCTRLATINMSKEERDTLLAIHLDSHKHVVSGDIDAYDKSNIQLHTALFRGCHNRYVEEAVISARAKVAPYRKVQFNILDRAKSSYAEHDEIIKAVIKGLSHEASDIMLFHINQSLLASSSYIEK</sequence>
<dbReference type="InterPro" id="IPR036388">
    <property type="entry name" value="WH-like_DNA-bd_sf"/>
</dbReference>
<keyword evidence="3" id="KW-0804">Transcription</keyword>
<evidence type="ECO:0000259" key="4">
    <source>
        <dbReference type="PROSITE" id="PS50949"/>
    </source>
</evidence>
<dbReference type="PANTHER" id="PTHR43537:SF49">
    <property type="entry name" value="TRANSCRIPTIONAL REGULATORY PROTEIN"/>
    <property type="match status" value="1"/>
</dbReference>